<reference evidence="2" key="1">
    <citation type="journal article" date="2019" name="Int. J. Syst. Evol. Microbiol.">
        <title>The Global Catalogue of Microorganisms (GCM) 10K type strain sequencing project: providing services to taxonomists for standard genome sequencing and annotation.</title>
        <authorList>
            <consortium name="The Broad Institute Genomics Platform"/>
            <consortium name="The Broad Institute Genome Sequencing Center for Infectious Disease"/>
            <person name="Wu L."/>
            <person name="Ma J."/>
        </authorList>
    </citation>
    <scope>NUCLEOTIDE SEQUENCE [LARGE SCALE GENOMIC DNA]</scope>
    <source>
        <strain evidence="2">CGMCC 4.7177</strain>
    </source>
</reference>
<keyword evidence="2" id="KW-1185">Reference proteome</keyword>
<organism evidence="1 2">
    <name type="scientific">Streptomyces vulcanius</name>
    <dbReference type="NCBI Taxonomy" id="1441876"/>
    <lineage>
        <taxon>Bacteria</taxon>
        <taxon>Bacillati</taxon>
        <taxon>Actinomycetota</taxon>
        <taxon>Actinomycetes</taxon>
        <taxon>Kitasatosporales</taxon>
        <taxon>Streptomycetaceae</taxon>
        <taxon>Streptomyces</taxon>
    </lineage>
</organism>
<comment type="caution">
    <text evidence="1">The sequence shown here is derived from an EMBL/GenBank/DDBJ whole genome shotgun (WGS) entry which is preliminary data.</text>
</comment>
<sequence>MGIGCTEPEMRAGKRHTGGFETTREFGFDLAEKFPDLDLSDVDTDGAAVVVTVTNPRALHLHKLARFLTKAATGGVKTAVFSVPSRGLLAAVPLFNLFLMVDESAQLKDMARLERALRSGG</sequence>
<gene>
    <name evidence="1" type="ORF">ACFPIH_19720</name>
</gene>
<dbReference type="Proteomes" id="UP001595839">
    <property type="component" value="Unassembled WGS sequence"/>
</dbReference>
<evidence type="ECO:0000313" key="2">
    <source>
        <dbReference type="Proteomes" id="UP001595839"/>
    </source>
</evidence>
<dbReference type="RefSeq" id="WP_381173783.1">
    <property type="nucleotide sequence ID" value="NZ_JBHSFK010000012.1"/>
</dbReference>
<evidence type="ECO:0000313" key="1">
    <source>
        <dbReference type="EMBL" id="MFC4501734.1"/>
    </source>
</evidence>
<dbReference type="EMBL" id="JBHSFK010000012">
    <property type="protein sequence ID" value="MFC4501734.1"/>
    <property type="molecule type" value="Genomic_DNA"/>
</dbReference>
<protein>
    <recommendedName>
        <fullName evidence="3">Ribosome-binding factor A</fullName>
    </recommendedName>
</protein>
<proteinExistence type="predicted"/>
<name>A0ABV9AP74_9ACTN</name>
<evidence type="ECO:0008006" key="3">
    <source>
        <dbReference type="Google" id="ProtNLM"/>
    </source>
</evidence>
<accession>A0ABV9AP74</accession>